<proteinExistence type="predicted"/>
<dbReference type="SUPFAM" id="SSF48498">
    <property type="entry name" value="Tetracyclin repressor-like, C-terminal domain"/>
    <property type="match status" value="1"/>
</dbReference>
<keyword evidence="2 4" id="KW-0238">DNA-binding</keyword>
<dbReference type="EMBL" id="PIUM01000001">
    <property type="protein sequence ID" value="PKU26461.1"/>
    <property type="molecule type" value="Genomic_DNA"/>
</dbReference>
<gene>
    <name evidence="6" type="ORF">CWS72_01035</name>
</gene>
<evidence type="ECO:0000313" key="6">
    <source>
        <dbReference type="EMBL" id="PKU26461.1"/>
    </source>
</evidence>
<dbReference type="Gene3D" id="1.10.357.10">
    <property type="entry name" value="Tetracycline Repressor, domain 2"/>
    <property type="match status" value="1"/>
</dbReference>
<name>A0A2N3Q1I8_9PROT</name>
<evidence type="ECO:0000256" key="1">
    <source>
        <dbReference type="ARBA" id="ARBA00023015"/>
    </source>
</evidence>
<dbReference type="OrthoDB" id="9811084at2"/>
<dbReference type="InterPro" id="IPR036271">
    <property type="entry name" value="Tet_transcr_reg_TetR-rel_C_sf"/>
</dbReference>
<dbReference type="Pfam" id="PF00440">
    <property type="entry name" value="TetR_N"/>
    <property type="match status" value="1"/>
</dbReference>
<dbReference type="Pfam" id="PF16925">
    <property type="entry name" value="TetR_C_13"/>
    <property type="match status" value="1"/>
</dbReference>
<keyword evidence="3" id="KW-0804">Transcription</keyword>
<keyword evidence="7" id="KW-1185">Reference proteome</keyword>
<dbReference type="PANTHER" id="PTHR47506:SF6">
    <property type="entry name" value="HTH-TYPE TRANSCRIPTIONAL REPRESSOR NEMR"/>
    <property type="match status" value="1"/>
</dbReference>
<sequence>MIITPPATDTRQHILETAQRLMSQRGFTAVGLAEILKAARIPKGSFYYYFQSKDTFGKELLENYFSSYLQYLDDTLTTGAGSAADRLMLYFDHWVETQASHDPEGKCLAVKLGAEVADLSEAMRDVLLRGIREIIGRLAASIEDGTRDGSLSVQATPQQAAETLYHLWLGASLVAKIAKTRDPLISALTATRQFLRPTTSSA</sequence>
<evidence type="ECO:0000256" key="4">
    <source>
        <dbReference type="PROSITE-ProRule" id="PRU00335"/>
    </source>
</evidence>
<feature type="domain" description="HTH tetR-type" evidence="5">
    <location>
        <begin position="8"/>
        <end position="68"/>
    </location>
</feature>
<evidence type="ECO:0000313" key="7">
    <source>
        <dbReference type="Proteomes" id="UP000233293"/>
    </source>
</evidence>
<dbReference type="Proteomes" id="UP000233293">
    <property type="component" value="Unassembled WGS sequence"/>
</dbReference>
<dbReference type="InterPro" id="IPR009057">
    <property type="entry name" value="Homeodomain-like_sf"/>
</dbReference>
<evidence type="ECO:0000256" key="3">
    <source>
        <dbReference type="ARBA" id="ARBA00023163"/>
    </source>
</evidence>
<keyword evidence="1" id="KW-0805">Transcription regulation</keyword>
<dbReference type="SUPFAM" id="SSF46689">
    <property type="entry name" value="Homeodomain-like"/>
    <property type="match status" value="1"/>
</dbReference>
<evidence type="ECO:0000256" key="2">
    <source>
        <dbReference type="ARBA" id="ARBA00023125"/>
    </source>
</evidence>
<reference evidence="7" key="1">
    <citation type="submission" date="2017-12" db="EMBL/GenBank/DDBJ databases">
        <title>Draft genome sequence of Telmatospirillum siberiense 26-4b1T, an acidotolerant peatland alphaproteobacterium potentially involved in sulfur cycling.</title>
        <authorList>
            <person name="Hausmann B."/>
            <person name="Pjevac P."/>
            <person name="Schreck K."/>
            <person name="Herbold C.W."/>
            <person name="Daims H."/>
            <person name="Wagner M."/>
            <person name="Pester M."/>
            <person name="Loy A."/>
        </authorList>
    </citation>
    <scope>NUCLEOTIDE SEQUENCE [LARGE SCALE GENOMIC DNA]</scope>
    <source>
        <strain evidence="7">26-4b1</strain>
    </source>
</reference>
<dbReference type="PROSITE" id="PS50977">
    <property type="entry name" value="HTH_TETR_2"/>
    <property type="match status" value="1"/>
</dbReference>
<dbReference type="GO" id="GO:0003677">
    <property type="term" value="F:DNA binding"/>
    <property type="evidence" value="ECO:0007669"/>
    <property type="project" value="UniProtKB-UniRule"/>
</dbReference>
<dbReference type="AlphaFoldDB" id="A0A2N3Q1I8"/>
<dbReference type="InterPro" id="IPR001647">
    <property type="entry name" value="HTH_TetR"/>
</dbReference>
<comment type="caution">
    <text evidence="6">The sequence shown here is derived from an EMBL/GenBank/DDBJ whole genome shotgun (WGS) entry which is preliminary data.</text>
</comment>
<evidence type="ECO:0000259" key="5">
    <source>
        <dbReference type="PROSITE" id="PS50977"/>
    </source>
</evidence>
<organism evidence="6 7">
    <name type="scientific">Telmatospirillum siberiense</name>
    <dbReference type="NCBI Taxonomy" id="382514"/>
    <lineage>
        <taxon>Bacteria</taxon>
        <taxon>Pseudomonadati</taxon>
        <taxon>Pseudomonadota</taxon>
        <taxon>Alphaproteobacteria</taxon>
        <taxon>Rhodospirillales</taxon>
        <taxon>Rhodospirillaceae</taxon>
        <taxon>Telmatospirillum</taxon>
    </lineage>
</organism>
<accession>A0A2N3Q1I8</accession>
<feature type="DNA-binding region" description="H-T-H motif" evidence="4">
    <location>
        <begin position="31"/>
        <end position="50"/>
    </location>
</feature>
<dbReference type="PRINTS" id="PR00455">
    <property type="entry name" value="HTHTETR"/>
</dbReference>
<dbReference type="InterPro" id="IPR011075">
    <property type="entry name" value="TetR_C"/>
</dbReference>
<dbReference type="PANTHER" id="PTHR47506">
    <property type="entry name" value="TRANSCRIPTIONAL REGULATORY PROTEIN"/>
    <property type="match status" value="1"/>
</dbReference>
<protein>
    <submittedName>
        <fullName evidence="6">TetR/AcrR family transcriptional regulator</fullName>
    </submittedName>
</protein>